<evidence type="ECO:0000313" key="3">
    <source>
        <dbReference type="Proteomes" id="UP000218811"/>
    </source>
</evidence>
<organism evidence="2 3">
    <name type="scientific">Wolfiporia cocos (strain MD-104)</name>
    <name type="common">Brown rot fungus</name>
    <dbReference type="NCBI Taxonomy" id="742152"/>
    <lineage>
        <taxon>Eukaryota</taxon>
        <taxon>Fungi</taxon>
        <taxon>Dikarya</taxon>
        <taxon>Basidiomycota</taxon>
        <taxon>Agaricomycotina</taxon>
        <taxon>Agaricomycetes</taxon>
        <taxon>Polyporales</taxon>
        <taxon>Phaeolaceae</taxon>
        <taxon>Wolfiporia</taxon>
    </lineage>
</organism>
<proteinExistence type="predicted"/>
<gene>
    <name evidence="2" type="ORF">WOLCODRAFT_29130</name>
</gene>
<keyword evidence="3" id="KW-1185">Reference proteome</keyword>
<reference evidence="2 3" key="1">
    <citation type="journal article" date="2012" name="Science">
        <title>The Paleozoic origin of enzymatic lignin decomposition reconstructed from 31 fungal genomes.</title>
        <authorList>
            <person name="Floudas D."/>
            <person name="Binder M."/>
            <person name="Riley R."/>
            <person name="Barry K."/>
            <person name="Blanchette R.A."/>
            <person name="Henrissat B."/>
            <person name="Martinez A.T."/>
            <person name="Otillar R."/>
            <person name="Spatafora J.W."/>
            <person name="Yadav J.S."/>
            <person name="Aerts A."/>
            <person name="Benoit I."/>
            <person name="Boyd A."/>
            <person name="Carlson A."/>
            <person name="Copeland A."/>
            <person name="Coutinho P.M."/>
            <person name="de Vries R.P."/>
            <person name="Ferreira P."/>
            <person name="Findley K."/>
            <person name="Foster B."/>
            <person name="Gaskell J."/>
            <person name="Glotzer D."/>
            <person name="Gorecki P."/>
            <person name="Heitman J."/>
            <person name="Hesse C."/>
            <person name="Hori C."/>
            <person name="Igarashi K."/>
            <person name="Jurgens J.A."/>
            <person name="Kallen N."/>
            <person name="Kersten P."/>
            <person name="Kohler A."/>
            <person name="Kuees U."/>
            <person name="Kumar T.K.A."/>
            <person name="Kuo A."/>
            <person name="LaButti K."/>
            <person name="Larrondo L.F."/>
            <person name="Lindquist E."/>
            <person name="Ling A."/>
            <person name="Lombard V."/>
            <person name="Lucas S."/>
            <person name="Lundell T."/>
            <person name="Martin R."/>
            <person name="McLaughlin D.J."/>
            <person name="Morgenstern I."/>
            <person name="Morin E."/>
            <person name="Murat C."/>
            <person name="Nagy L.G."/>
            <person name="Nolan M."/>
            <person name="Ohm R.A."/>
            <person name="Patyshakuliyeva A."/>
            <person name="Rokas A."/>
            <person name="Ruiz-Duenas F.J."/>
            <person name="Sabat G."/>
            <person name="Salamov A."/>
            <person name="Samejima M."/>
            <person name="Schmutz J."/>
            <person name="Slot J.C."/>
            <person name="St John F."/>
            <person name="Stenlid J."/>
            <person name="Sun H."/>
            <person name="Sun S."/>
            <person name="Syed K."/>
            <person name="Tsang A."/>
            <person name="Wiebenga A."/>
            <person name="Young D."/>
            <person name="Pisabarro A."/>
            <person name="Eastwood D.C."/>
            <person name="Martin F."/>
            <person name="Cullen D."/>
            <person name="Grigoriev I.V."/>
            <person name="Hibbett D.S."/>
        </authorList>
    </citation>
    <scope>NUCLEOTIDE SEQUENCE [LARGE SCALE GENOMIC DNA]</scope>
    <source>
        <strain evidence="2 3">MD-104</strain>
    </source>
</reference>
<dbReference type="AlphaFoldDB" id="A0A2H3J6C5"/>
<evidence type="ECO:0000313" key="2">
    <source>
        <dbReference type="EMBL" id="PCH37471.1"/>
    </source>
</evidence>
<accession>A0A2H3J6C5</accession>
<name>A0A2H3J6C5_WOLCO</name>
<evidence type="ECO:0000256" key="1">
    <source>
        <dbReference type="SAM" id="MobiDB-lite"/>
    </source>
</evidence>
<feature type="compositionally biased region" description="Pro residues" evidence="1">
    <location>
        <begin position="31"/>
        <end position="40"/>
    </location>
</feature>
<sequence length="59" mass="7017">MPEQYMPPFEKTHPPSYMQRPPEHPRQMAPEYPPPPPQAMPPQAWMHNPSASTWEPYKY</sequence>
<protein>
    <submittedName>
        <fullName evidence="2">Uncharacterized protein</fullName>
    </submittedName>
</protein>
<dbReference type="EMBL" id="KB467931">
    <property type="protein sequence ID" value="PCH37471.1"/>
    <property type="molecule type" value="Genomic_DNA"/>
</dbReference>
<feature type="region of interest" description="Disordered" evidence="1">
    <location>
        <begin position="1"/>
        <end position="59"/>
    </location>
</feature>
<dbReference type="Proteomes" id="UP000218811">
    <property type="component" value="Unassembled WGS sequence"/>
</dbReference>